<accession>A0A4Q7CT38</accession>
<dbReference type="PRINTS" id="PR00080">
    <property type="entry name" value="SDRFAMILY"/>
</dbReference>
<proteinExistence type="inferred from homology"/>
<dbReference type="Gene3D" id="3.40.50.720">
    <property type="entry name" value="NAD(P)-binding Rossmann-like Domain"/>
    <property type="match status" value="1"/>
</dbReference>
<dbReference type="PANTHER" id="PTHR43976:SF16">
    <property type="entry name" value="SHORT-CHAIN DEHYDROGENASE_REDUCTASE FAMILY PROTEIN"/>
    <property type="match status" value="1"/>
</dbReference>
<dbReference type="Proteomes" id="UP000293369">
    <property type="component" value="Unassembled WGS sequence"/>
</dbReference>
<name>A0A4Q7CT38_9PSED</name>
<dbReference type="PANTHER" id="PTHR43976">
    <property type="entry name" value="SHORT CHAIN DEHYDROGENASE"/>
    <property type="match status" value="1"/>
</dbReference>
<dbReference type="InterPro" id="IPR036291">
    <property type="entry name" value="NAD(P)-bd_dom_sf"/>
</dbReference>
<dbReference type="GeneID" id="93465614"/>
<dbReference type="PRINTS" id="PR00081">
    <property type="entry name" value="GDHRDH"/>
</dbReference>
<reference evidence="5 6" key="1">
    <citation type="submission" date="2019-02" db="EMBL/GenBank/DDBJ databases">
        <title>Pseudomonas spp from wheat grain.</title>
        <authorList>
            <person name="Cho G.-S."/>
            <person name="Franz C.M.A.P."/>
        </authorList>
    </citation>
    <scope>NUCLEOTIDE SEQUENCE [LARGE SCALE GENOMIC DNA]</scope>
    <source>
        <strain evidence="5 6">133NRW</strain>
    </source>
</reference>
<evidence type="ECO:0000313" key="6">
    <source>
        <dbReference type="Proteomes" id="UP000293369"/>
    </source>
</evidence>
<dbReference type="SUPFAM" id="SSF51735">
    <property type="entry name" value="NAD(P)-binding Rossmann-fold domains"/>
    <property type="match status" value="1"/>
</dbReference>
<organism evidence="5 6">
    <name type="scientific">Pseudomonas orientalis</name>
    <dbReference type="NCBI Taxonomy" id="76758"/>
    <lineage>
        <taxon>Bacteria</taxon>
        <taxon>Pseudomonadati</taxon>
        <taxon>Pseudomonadota</taxon>
        <taxon>Gammaproteobacteria</taxon>
        <taxon>Pseudomonadales</taxon>
        <taxon>Pseudomonadaceae</taxon>
        <taxon>Pseudomonas</taxon>
    </lineage>
</organism>
<dbReference type="AlphaFoldDB" id="A0A4Q7CT38"/>
<dbReference type="InterPro" id="IPR051911">
    <property type="entry name" value="SDR_oxidoreductase"/>
</dbReference>
<dbReference type="Pfam" id="PF00106">
    <property type="entry name" value="adh_short"/>
    <property type="match status" value="1"/>
</dbReference>
<dbReference type="InterPro" id="IPR057326">
    <property type="entry name" value="KR_dom"/>
</dbReference>
<dbReference type="EMBL" id="SGFE01000148">
    <property type="protein sequence ID" value="RZI18491.1"/>
    <property type="molecule type" value="Genomic_DNA"/>
</dbReference>
<comment type="caution">
    <text evidence="5">The sequence shown here is derived from an EMBL/GenBank/DDBJ whole genome shotgun (WGS) entry which is preliminary data.</text>
</comment>
<dbReference type="PROSITE" id="PS00061">
    <property type="entry name" value="ADH_SHORT"/>
    <property type="match status" value="1"/>
</dbReference>
<evidence type="ECO:0000256" key="2">
    <source>
        <dbReference type="ARBA" id="ARBA00023002"/>
    </source>
</evidence>
<dbReference type="RefSeq" id="WP_056861411.1">
    <property type="nucleotide sequence ID" value="NZ_CAXAOR010000036.1"/>
</dbReference>
<dbReference type="InterPro" id="IPR002347">
    <property type="entry name" value="SDR_fam"/>
</dbReference>
<evidence type="ECO:0000256" key="3">
    <source>
        <dbReference type="RuleBase" id="RU000363"/>
    </source>
</evidence>
<gene>
    <name evidence="5" type="ORF">EUX57_28095</name>
</gene>
<dbReference type="InterPro" id="IPR020904">
    <property type="entry name" value="Sc_DH/Rdtase_CS"/>
</dbReference>
<evidence type="ECO:0000313" key="5">
    <source>
        <dbReference type="EMBL" id="RZI18491.1"/>
    </source>
</evidence>
<dbReference type="SMART" id="SM00822">
    <property type="entry name" value="PKS_KR"/>
    <property type="match status" value="1"/>
</dbReference>
<feature type="domain" description="Ketoreductase" evidence="4">
    <location>
        <begin position="7"/>
        <end position="188"/>
    </location>
</feature>
<evidence type="ECO:0000259" key="4">
    <source>
        <dbReference type="SMART" id="SM00822"/>
    </source>
</evidence>
<protein>
    <submittedName>
        <fullName evidence="5">SDR family NAD(P)-dependent oxidoreductase</fullName>
    </submittedName>
</protein>
<sequence length="285" mass="29966">MKSINGKVVLVTGASSGLGRELVHQLLEKGALVAATFRKQEEVDFYNGKHAAQGMGVLVDVTDDVAVKTGVAQVLDHFGRIDIVANCAGAGTVGAVEEMTDREARRVFDLNFFGGLNIIRAVTPAMRKQRSGHIIQFSAIGGFIGYPGMGVYSAAKGATDILGEALAGELAPFNIATTVLTIGVFETQFAGRSLAYVEQKIDDYEGTPVGKFRVAIGGLQGKQPNVPGKGALAIINLMEADHPPVHAALGADAMGGMRAKMAKVEQELVQWQGNATSTERSINGI</sequence>
<dbReference type="GO" id="GO:0016491">
    <property type="term" value="F:oxidoreductase activity"/>
    <property type="evidence" value="ECO:0007669"/>
    <property type="project" value="UniProtKB-KW"/>
</dbReference>
<evidence type="ECO:0000256" key="1">
    <source>
        <dbReference type="ARBA" id="ARBA00006484"/>
    </source>
</evidence>
<keyword evidence="2" id="KW-0560">Oxidoreductase</keyword>
<comment type="similarity">
    <text evidence="1 3">Belongs to the short-chain dehydrogenases/reductases (SDR) family.</text>
</comment>